<keyword evidence="3" id="KW-1185">Reference proteome</keyword>
<organism evidence="2 3">
    <name type="scientific">Popillia japonica</name>
    <name type="common">Japanese beetle</name>
    <dbReference type="NCBI Taxonomy" id="7064"/>
    <lineage>
        <taxon>Eukaryota</taxon>
        <taxon>Metazoa</taxon>
        <taxon>Ecdysozoa</taxon>
        <taxon>Arthropoda</taxon>
        <taxon>Hexapoda</taxon>
        <taxon>Insecta</taxon>
        <taxon>Pterygota</taxon>
        <taxon>Neoptera</taxon>
        <taxon>Endopterygota</taxon>
        <taxon>Coleoptera</taxon>
        <taxon>Polyphaga</taxon>
        <taxon>Scarabaeiformia</taxon>
        <taxon>Scarabaeidae</taxon>
        <taxon>Rutelinae</taxon>
        <taxon>Popillia</taxon>
    </lineage>
</organism>
<comment type="caution">
    <text evidence="2">The sequence shown here is derived from an EMBL/GenBank/DDBJ whole genome shotgun (WGS) entry which is preliminary data.</text>
</comment>
<evidence type="ECO:0000313" key="2">
    <source>
        <dbReference type="EMBL" id="KAK9708023.1"/>
    </source>
</evidence>
<dbReference type="GO" id="GO:0003677">
    <property type="term" value="F:DNA binding"/>
    <property type="evidence" value="ECO:0007669"/>
    <property type="project" value="InterPro"/>
</dbReference>
<dbReference type="Proteomes" id="UP001458880">
    <property type="component" value="Unassembled WGS sequence"/>
</dbReference>
<dbReference type="GO" id="GO:0015074">
    <property type="term" value="P:DNA integration"/>
    <property type="evidence" value="ECO:0007669"/>
    <property type="project" value="InterPro"/>
</dbReference>
<sequence>MDHRVTRTIIRRINAQPRLTARSIENELKKSGAITVHPETAHKCLRSEGLHSRTPRKEPLVNAASQTKRLKFAKRYHRVHESDFRF</sequence>
<dbReference type="InterPro" id="IPR002492">
    <property type="entry name" value="Transposase_Tc1-like"/>
</dbReference>
<dbReference type="EMBL" id="JASPKY010000338">
    <property type="protein sequence ID" value="KAK9708023.1"/>
    <property type="molecule type" value="Genomic_DNA"/>
</dbReference>
<feature type="domain" description="Transposase Tc1-like" evidence="1">
    <location>
        <begin position="7"/>
        <end position="76"/>
    </location>
</feature>
<proteinExistence type="predicted"/>
<name>A0AAW1JV80_POPJA</name>
<accession>A0AAW1JV80</accession>
<protein>
    <submittedName>
        <fullName evidence="2">Transposase</fullName>
    </submittedName>
</protein>
<dbReference type="Pfam" id="PF01498">
    <property type="entry name" value="HTH_Tnp_Tc3_2"/>
    <property type="match status" value="1"/>
</dbReference>
<reference evidence="2 3" key="1">
    <citation type="journal article" date="2024" name="BMC Genomics">
        <title>De novo assembly and annotation of Popillia japonica's genome with initial clues to its potential as an invasive pest.</title>
        <authorList>
            <person name="Cucini C."/>
            <person name="Boschi S."/>
            <person name="Funari R."/>
            <person name="Cardaioli E."/>
            <person name="Iannotti N."/>
            <person name="Marturano G."/>
            <person name="Paoli F."/>
            <person name="Bruttini M."/>
            <person name="Carapelli A."/>
            <person name="Frati F."/>
            <person name="Nardi F."/>
        </authorList>
    </citation>
    <scope>NUCLEOTIDE SEQUENCE [LARGE SCALE GENOMIC DNA]</scope>
    <source>
        <strain evidence="2">DMR45628</strain>
    </source>
</reference>
<dbReference type="GO" id="GO:0006313">
    <property type="term" value="P:DNA transposition"/>
    <property type="evidence" value="ECO:0007669"/>
    <property type="project" value="InterPro"/>
</dbReference>
<evidence type="ECO:0000259" key="1">
    <source>
        <dbReference type="Pfam" id="PF01498"/>
    </source>
</evidence>
<dbReference type="AlphaFoldDB" id="A0AAW1JV80"/>
<gene>
    <name evidence="2" type="ORF">QE152_g27483</name>
</gene>
<evidence type="ECO:0000313" key="3">
    <source>
        <dbReference type="Proteomes" id="UP001458880"/>
    </source>
</evidence>